<comment type="caution">
    <text evidence="8">The sequence shown here is derived from an EMBL/GenBank/DDBJ whole genome shotgun (WGS) entry which is preliminary data.</text>
</comment>
<dbReference type="CDD" id="cd07133">
    <property type="entry name" value="ALDH_CALDH_CalB"/>
    <property type="match status" value="1"/>
</dbReference>
<dbReference type="EMBL" id="JBHTJT010000007">
    <property type="protein sequence ID" value="MFD0978807.1"/>
    <property type="molecule type" value="Genomic_DNA"/>
</dbReference>
<keyword evidence="2 4" id="KW-0560">Oxidoreductase</keyword>
<dbReference type="PANTHER" id="PTHR43570:SF20">
    <property type="entry name" value="ALDEHYDE DEHYDROGENASE ALDX-RELATED"/>
    <property type="match status" value="1"/>
</dbReference>
<evidence type="ECO:0000256" key="2">
    <source>
        <dbReference type="ARBA" id="ARBA00023002"/>
    </source>
</evidence>
<evidence type="ECO:0000256" key="5">
    <source>
        <dbReference type="PROSITE-ProRule" id="PRU10007"/>
    </source>
</evidence>
<sequence>MPDGAPSTDPTGGAAELLARQRDAFLAHGTPDLAHRRDALKRLRDAIVASRETFEQAAMADFGNRPATETALIDLGPTVQAIDHMRRHLRGWMRPERRRVGLLMQPGRAELRYQPLGVVGILSAWNYPAGLALVPLATALAAGNRAIVKASELAPATAEVLKAMLGGIFEPTEVAVVIGDAELAAAFTALPFDHLFFTGSTAVGRHVMRAAADTLTPVTLELGGKSPVILQDDADIDLAAGDIAFGKAANAGQTCIAPDYLLAPTKLIPAFREAFTGAVRASYPGGLADPNLTTIVSDRHHARLLGLLEDARARGAEIVPALTEGGNSAHPRAVSPTLVLNATPDMAIMQEEIFGPYLPVVAAETRAEAIRFVNVRPRPLALYVYGRDRDGIAEVLDRTTSGNVTVNGMMLHYAIEGLPFGGVGDSGIGAYHGVEGFRRLSHAKGIYRAGRWHGSRLIRAPYNRVARLAARLLLR</sequence>
<dbReference type="RefSeq" id="WP_386072913.1">
    <property type="nucleotide sequence ID" value="NZ_JBHTJT010000007.1"/>
</dbReference>
<gene>
    <name evidence="8" type="ORF">ACFQ2S_04015</name>
</gene>
<reference evidence="9" key="1">
    <citation type="journal article" date="2019" name="Int. J. Syst. Evol. Microbiol.">
        <title>The Global Catalogue of Microorganisms (GCM) 10K type strain sequencing project: providing services to taxonomists for standard genome sequencing and annotation.</title>
        <authorList>
            <consortium name="The Broad Institute Genomics Platform"/>
            <consortium name="The Broad Institute Genome Sequencing Center for Infectious Disease"/>
            <person name="Wu L."/>
            <person name="Ma J."/>
        </authorList>
    </citation>
    <scope>NUCLEOTIDE SEQUENCE [LARGE SCALE GENOMIC DNA]</scope>
    <source>
        <strain evidence="9">CCUG 60524</strain>
    </source>
</reference>
<dbReference type="PIRSF" id="PIRSF036492">
    <property type="entry name" value="ALDH"/>
    <property type="match status" value="1"/>
</dbReference>
<dbReference type="InterPro" id="IPR016163">
    <property type="entry name" value="Ald_DH_C"/>
</dbReference>
<dbReference type="InterPro" id="IPR015590">
    <property type="entry name" value="Aldehyde_DH_dom"/>
</dbReference>
<feature type="active site" evidence="5">
    <location>
        <position position="221"/>
    </location>
</feature>
<comment type="similarity">
    <text evidence="1 4 6">Belongs to the aldehyde dehydrogenase family.</text>
</comment>
<evidence type="ECO:0000259" key="7">
    <source>
        <dbReference type="Pfam" id="PF00171"/>
    </source>
</evidence>
<dbReference type="Proteomes" id="UP001597108">
    <property type="component" value="Unassembled WGS sequence"/>
</dbReference>
<dbReference type="Gene3D" id="3.40.309.10">
    <property type="entry name" value="Aldehyde Dehydrogenase, Chain A, domain 2"/>
    <property type="match status" value="1"/>
</dbReference>
<accession>A0ABW3IL21</accession>
<organism evidence="8 9">
    <name type="scientific">Tropicimonas aquimaris</name>
    <dbReference type="NCBI Taxonomy" id="914152"/>
    <lineage>
        <taxon>Bacteria</taxon>
        <taxon>Pseudomonadati</taxon>
        <taxon>Pseudomonadota</taxon>
        <taxon>Alphaproteobacteria</taxon>
        <taxon>Rhodobacterales</taxon>
        <taxon>Roseobacteraceae</taxon>
        <taxon>Tropicimonas</taxon>
    </lineage>
</organism>
<evidence type="ECO:0000256" key="3">
    <source>
        <dbReference type="ARBA" id="ARBA00023027"/>
    </source>
</evidence>
<evidence type="ECO:0000313" key="8">
    <source>
        <dbReference type="EMBL" id="MFD0978807.1"/>
    </source>
</evidence>
<dbReference type="InterPro" id="IPR029510">
    <property type="entry name" value="Ald_DH_CS_GLU"/>
</dbReference>
<evidence type="ECO:0000256" key="6">
    <source>
        <dbReference type="RuleBase" id="RU003345"/>
    </source>
</evidence>
<dbReference type="PROSITE" id="PS00687">
    <property type="entry name" value="ALDEHYDE_DEHYDR_GLU"/>
    <property type="match status" value="1"/>
</dbReference>
<dbReference type="InterPro" id="IPR016160">
    <property type="entry name" value="Ald_DH_CS_CYS"/>
</dbReference>
<dbReference type="Gene3D" id="3.40.605.10">
    <property type="entry name" value="Aldehyde Dehydrogenase, Chain A, domain 1"/>
    <property type="match status" value="1"/>
</dbReference>
<evidence type="ECO:0000313" key="9">
    <source>
        <dbReference type="Proteomes" id="UP001597108"/>
    </source>
</evidence>
<dbReference type="InterPro" id="IPR016162">
    <property type="entry name" value="Ald_DH_N"/>
</dbReference>
<dbReference type="InterPro" id="IPR016161">
    <property type="entry name" value="Ald_DH/histidinol_DH"/>
</dbReference>
<dbReference type="PROSITE" id="PS00070">
    <property type="entry name" value="ALDEHYDE_DEHYDR_CYS"/>
    <property type="match status" value="1"/>
</dbReference>
<feature type="domain" description="Aldehyde dehydrogenase" evidence="7">
    <location>
        <begin position="22"/>
        <end position="444"/>
    </location>
</feature>
<dbReference type="GO" id="GO:0050269">
    <property type="term" value="F:coniferyl-aldehyde dehydrogenase [NAD(P)+] activity"/>
    <property type="evidence" value="ECO:0007669"/>
    <property type="project" value="UniProtKB-EC"/>
</dbReference>
<evidence type="ECO:0000256" key="1">
    <source>
        <dbReference type="ARBA" id="ARBA00009986"/>
    </source>
</evidence>
<keyword evidence="9" id="KW-1185">Reference proteome</keyword>
<dbReference type="SUPFAM" id="SSF53720">
    <property type="entry name" value="ALDH-like"/>
    <property type="match status" value="1"/>
</dbReference>
<keyword evidence="3" id="KW-0520">NAD</keyword>
<evidence type="ECO:0000256" key="4">
    <source>
        <dbReference type="PIRNR" id="PIRNR036492"/>
    </source>
</evidence>
<proteinExistence type="inferred from homology"/>
<protein>
    <recommendedName>
        <fullName evidence="4">Aldehyde dehydrogenase</fullName>
    </recommendedName>
</protein>
<dbReference type="Pfam" id="PF00171">
    <property type="entry name" value="Aldedh"/>
    <property type="match status" value="1"/>
</dbReference>
<name>A0ABW3IL21_9RHOB</name>
<dbReference type="PANTHER" id="PTHR43570">
    <property type="entry name" value="ALDEHYDE DEHYDROGENASE"/>
    <property type="match status" value="1"/>
</dbReference>
<dbReference type="InterPro" id="IPR012394">
    <property type="entry name" value="Aldehyde_DH_NAD(P)"/>
</dbReference>